<dbReference type="PANTHER" id="PTHR43968:SF6">
    <property type="entry name" value="GLUTATHIONE S-TRANSFERASE OMEGA"/>
    <property type="match status" value="1"/>
</dbReference>
<comment type="caution">
    <text evidence="2">The sequence shown here is derived from an EMBL/GenBank/DDBJ whole genome shotgun (WGS) entry which is preliminary data.</text>
</comment>
<dbReference type="Pfam" id="PF13410">
    <property type="entry name" value="GST_C_2"/>
    <property type="match status" value="1"/>
</dbReference>
<organism evidence="2 3">
    <name type="scientific">Novispirillum itersonii</name>
    <name type="common">Aquaspirillum itersonii</name>
    <dbReference type="NCBI Taxonomy" id="189"/>
    <lineage>
        <taxon>Bacteria</taxon>
        <taxon>Pseudomonadati</taxon>
        <taxon>Pseudomonadota</taxon>
        <taxon>Alphaproteobacteria</taxon>
        <taxon>Rhodospirillales</taxon>
        <taxon>Novispirillaceae</taxon>
        <taxon>Novispirillum</taxon>
    </lineage>
</organism>
<dbReference type="Pfam" id="PF13417">
    <property type="entry name" value="GST_N_3"/>
    <property type="match status" value="1"/>
</dbReference>
<dbReference type="PANTHER" id="PTHR43968">
    <property type="match status" value="1"/>
</dbReference>
<dbReference type="InterPro" id="IPR050983">
    <property type="entry name" value="GST_Omega/HSP26"/>
</dbReference>
<dbReference type="Proteomes" id="UP000544872">
    <property type="component" value="Unassembled WGS sequence"/>
</dbReference>
<dbReference type="AlphaFoldDB" id="A0A7W9ZEG9"/>
<dbReference type="Gene3D" id="1.20.1050.10">
    <property type="match status" value="1"/>
</dbReference>
<proteinExistence type="predicted"/>
<reference evidence="2 3" key="1">
    <citation type="submission" date="2020-08" db="EMBL/GenBank/DDBJ databases">
        <title>Genomic Encyclopedia of Type Strains, Phase IV (KMG-IV): sequencing the most valuable type-strain genomes for metagenomic binning, comparative biology and taxonomic classification.</title>
        <authorList>
            <person name="Goeker M."/>
        </authorList>
    </citation>
    <scope>NUCLEOTIDE SEQUENCE [LARGE SCALE GENOMIC DNA]</scope>
    <source>
        <strain evidence="2 3">DSM 11590</strain>
    </source>
</reference>
<dbReference type="PROSITE" id="PS50404">
    <property type="entry name" value="GST_NTER"/>
    <property type="match status" value="1"/>
</dbReference>
<dbReference type="CDD" id="cd03205">
    <property type="entry name" value="GST_C_6"/>
    <property type="match status" value="1"/>
</dbReference>
<dbReference type="InterPro" id="IPR036249">
    <property type="entry name" value="Thioredoxin-like_sf"/>
</dbReference>
<feature type="domain" description="GST N-terminal" evidence="1">
    <location>
        <begin position="1"/>
        <end position="78"/>
    </location>
</feature>
<evidence type="ECO:0000259" key="1">
    <source>
        <dbReference type="PROSITE" id="PS50404"/>
    </source>
</evidence>
<gene>
    <name evidence="2" type="ORF">FHS48_001046</name>
</gene>
<dbReference type="RefSeq" id="WP_184262096.1">
    <property type="nucleotide sequence ID" value="NZ_JACIIX010000003.1"/>
</dbReference>
<dbReference type="SUPFAM" id="SSF47616">
    <property type="entry name" value="GST C-terminal domain-like"/>
    <property type="match status" value="1"/>
</dbReference>
<dbReference type="GO" id="GO:0016740">
    <property type="term" value="F:transferase activity"/>
    <property type="evidence" value="ECO:0007669"/>
    <property type="project" value="UniProtKB-KW"/>
</dbReference>
<dbReference type="GO" id="GO:0005737">
    <property type="term" value="C:cytoplasm"/>
    <property type="evidence" value="ECO:0007669"/>
    <property type="project" value="TreeGrafter"/>
</dbReference>
<keyword evidence="3" id="KW-1185">Reference proteome</keyword>
<dbReference type="InterPro" id="IPR004045">
    <property type="entry name" value="Glutathione_S-Trfase_N"/>
</dbReference>
<evidence type="ECO:0000313" key="3">
    <source>
        <dbReference type="Proteomes" id="UP000544872"/>
    </source>
</evidence>
<accession>A0A7W9ZEG9</accession>
<dbReference type="Gene3D" id="3.40.30.10">
    <property type="entry name" value="Glutaredoxin"/>
    <property type="match status" value="1"/>
</dbReference>
<dbReference type="InterPro" id="IPR036282">
    <property type="entry name" value="Glutathione-S-Trfase_C_sf"/>
</dbReference>
<sequence>MILYASPLSPFARKVSIAAAELGVALTAVDAMPLDNPPELLAANPLGKVPALLTGDGMALFDSAVIVQAVNEMGGGGLLPASGPARWAALRDEALADGICEAGVALNGEKRRPAEQQSPLWMDRYRNAILRALDVAEAAVPATGAPLPLPAIALVCALDYIDFRHPELAWRTGRPALTAWWEGLKDHPVVKATKPA</sequence>
<evidence type="ECO:0000313" key="2">
    <source>
        <dbReference type="EMBL" id="MBB6209638.1"/>
    </source>
</evidence>
<name>A0A7W9ZEG9_NOVIT</name>
<dbReference type="EMBL" id="JACIIX010000003">
    <property type="protein sequence ID" value="MBB6209638.1"/>
    <property type="molecule type" value="Genomic_DNA"/>
</dbReference>
<dbReference type="SUPFAM" id="SSF52833">
    <property type="entry name" value="Thioredoxin-like"/>
    <property type="match status" value="1"/>
</dbReference>
<protein>
    <submittedName>
        <fullName evidence="2">Glutathione S-transferase</fullName>
    </submittedName>
</protein>
<keyword evidence="2" id="KW-0808">Transferase</keyword>